<dbReference type="InterPro" id="IPR035892">
    <property type="entry name" value="C2_domain_sf"/>
</dbReference>
<reference evidence="3" key="1">
    <citation type="submission" date="2024-07" db="EMBL/GenBank/DDBJ databases">
        <title>Two chromosome-level genome assemblies of Korean endemic species Abeliophyllum distichum and Forsythia ovata (Oleaceae).</title>
        <authorList>
            <person name="Jang H."/>
        </authorList>
    </citation>
    <scope>NUCLEOTIDE SEQUENCE [LARGE SCALE GENOMIC DNA]</scope>
</reference>
<dbReference type="Gene3D" id="2.60.40.150">
    <property type="entry name" value="C2 domain"/>
    <property type="match status" value="1"/>
</dbReference>
<evidence type="ECO:0000313" key="3">
    <source>
        <dbReference type="Proteomes" id="UP001604277"/>
    </source>
</evidence>
<dbReference type="SUPFAM" id="SSF49562">
    <property type="entry name" value="C2 domain (Calcium/lipid-binding domain, CaLB)"/>
    <property type="match status" value="1"/>
</dbReference>
<dbReference type="AlphaFoldDB" id="A0ABD1X7S2"/>
<proteinExistence type="predicted"/>
<dbReference type="Proteomes" id="UP001604277">
    <property type="component" value="Unassembled WGS sequence"/>
</dbReference>
<dbReference type="InterPro" id="IPR000008">
    <property type="entry name" value="C2_dom"/>
</dbReference>
<feature type="domain" description="C2" evidence="1">
    <location>
        <begin position="1"/>
        <end position="107"/>
    </location>
</feature>
<dbReference type="PANTHER" id="PTHR31425">
    <property type="entry name" value="PHOSPHORIBOSYLANTHRANILATE TRANSFERASE ISOFORM 1"/>
    <property type="match status" value="1"/>
</dbReference>
<name>A0ABD1X7S2_9LAMI</name>
<dbReference type="EMBL" id="JBFOLJ010000001">
    <property type="protein sequence ID" value="KAL2556938.1"/>
    <property type="molecule type" value="Genomic_DNA"/>
</dbReference>
<dbReference type="InterPro" id="IPR047259">
    <property type="entry name" value="QUIRKY-like"/>
</dbReference>
<accession>A0ABD1X7S2</accession>
<evidence type="ECO:0000313" key="2">
    <source>
        <dbReference type="EMBL" id="KAL2556938.1"/>
    </source>
</evidence>
<gene>
    <name evidence="2" type="ORF">Fot_01677</name>
</gene>
<protein>
    <submittedName>
        <fullName evidence="2">C2 domain-containing protein</fullName>
    </submittedName>
</protein>
<dbReference type="PROSITE" id="PS50004">
    <property type="entry name" value="C2"/>
    <property type="match status" value="1"/>
</dbReference>
<organism evidence="2 3">
    <name type="scientific">Forsythia ovata</name>
    <dbReference type="NCBI Taxonomy" id="205694"/>
    <lineage>
        <taxon>Eukaryota</taxon>
        <taxon>Viridiplantae</taxon>
        <taxon>Streptophyta</taxon>
        <taxon>Embryophyta</taxon>
        <taxon>Tracheophyta</taxon>
        <taxon>Spermatophyta</taxon>
        <taxon>Magnoliopsida</taxon>
        <taxon>eudicotyledons</taxon>
        <taxon>Gunneridae</taxon>
        <taxon>Pentapetalae</taxon>
        <taxon>asterids</taxon>
        <taxon>lamiids</taxon>
        <taxon>Lamiales</taxon>
        <taxon>Oleaceae</taxon>
        <taxon>Forsythieae</taxon>
        <taxon>Forsythia</taxon>
    </lineage>
</organism>
<comment type="caution">
    <text evidence="2">The sequence shown here is derived from an EMBL/GenBank/DDBJ whole genome shotgun (WGS) entry which is preliminary data.</text>
</comment>
<sequence length="127" mass="15130">MNNSNKEKLVVEGVTAHNLMPKDGEGSSSPFVEVEFEKQRQKTQVKYKDINPVWNEKLVFHVNDAANLPSRTCYSCCHRQRRLRCQHLSWWWDWRVLNWAERVCVKGDQSAPWRCEQIQQPGFERRN</sequence>
<evidence type="ECO:0000259" key="1">
    <source>
        <dbReference type="PROSITE" id="PS50004"/>
    </source>
</evidence>
<dbReference type="SMART" id="SM00239">
    <property type="entry name" value="C2"/>
    <property type="match status" value="1"/>
</dbReference>
<keyword evidence="3" id="KW-1185">Reference proteome</keyword>
<dbReference type="PANTHER" id="PTHR31425:SF48">
    <property type="entry name" value="MULTIPLE C2 DOMAIN AND TRANSMEMBRANE REGION PROTEIN 10"/>
    <property type="match status" value="1"/>
</dbReference>
<dbReference type="Pfam" id="PF00168">
    <property type="entry name" value="C2"/>
    <property type="match status" value="1"/>
</dbReference>